<name>A0A067QUI7_ZOONE</name>
<dbReference type="AlphaFoldDB" id="A0A067QUI7"/>
<accession>A0A067QUI7</accession>
<dbReference type="InParanoid" id="A0A067QUI7"/>
<feature type="compositionally biased region" description="Basic and acidic residues" evidence="1">
    <location>
        <begin position="21"/>
        <end position="33"/>
    </location>
</feature>
<feature type="compositionally biased region" description="Basic and acidic residues" evidence="1">
    <location>
        <begin position="45"/>
        <end position="54"/>
    </location>
</feature>
<proteinExistence type="predicted"/>
<evidence type="ECO:0000313" key="2">
    <source>
        <dbReference type="EMBL" id="KDR09394.1"/>
    </source>
</evidence>
<evidence type="ECO:0000313" key="3">
    <source>
        <dbReference type="Proteomes" id="UP000027135"/>
    </source>
</evidence>
<dbReference type="Proteomes" id="UP000027135">
    <property type="component" value="Unassembled WGS sequence"/>
</dbReference>
<dbReference type="EMBL" id="KK853245">
    <property type="protein sequence ID" value="KDR09394.1"/>
    <property type="molecule type" value="Genomic_DNA"/>
</dbReference>
<organism evidence="2 3">
    <name type="scientific">Zootermopsis nevadensis</name>
    <name type="common">Dampwood termite</name>
    <dbReference type="NCBI Taxonomy" id="136037"/>
    <lineage>
        <taxon>Eukaryota</taxon>
        <taxon>Metazoa</taxon>
        <taxon>Ecdysozoa</taxon>
        <taxon>Arthropoda</taxon>
        <taxon>Hexapoda</taxon>
        <taxon>Insecta</taxon>
        <taxon>Pterygota</taxon>
        <taxon>Neoptera</taxon>
        <taxon>Polyneoptera</taxon>
        <taxon>Dictyoptera</taxon>
        <taxon>Blattodea</taxon>
        <taxon>Blattoidea</taxon>
        <taxon>Termitoidae</taxon>
        <taxon>Termopsidae</taxon>
        <taxon>Zootermopsis</taxon>
    </lineage>
</organism>
<protein>
    <submittedName>
        <fullName evidence="2">Uncharacterized protein</fullName>
    </submittedName>
</protein>
<feature type="region of interest" description="Disordered" evidence="1">
    <location>
        <begin position="1"/>
        <end position="54"/>
    </location>
</feature>
<gene>
    <name evidence="2" type="ORF">L798_00669</name>
</gene>
<reference evidence="2 3" key="1">
    <citation type="journal article" date="2014" name="Nat. Commun.">
        <title>Molecular traces of alternative social organization in a termite genome.</title>
        <authorList>
            <person name="Terrapon N."/>
            <person name="Li C."/>
            <person name="Robertson H.M."/>
            <person name="Ji L."/>
            <person name="Meng X."/>
            <person name="Booth W."/>
            <person name="Chen Z."/>
            <person name="Childers C.P."/>
            <person name="Glastad K.M."/>
            <person name="Gokhale K."/>
            <person name="Gowin J."/>
            <person name="Gronenberg W."/>
            <person name="Hermansen R.A."/>
            <person name="Hu H."/>
            <person name="Hunt B.G."/>
            <person name="Huylmans A.K."/>
            <person name="Khalil S.M."/>
            <person name="Mitchell R.D."/>
            <person name="Munoz-Torres M.C."/>
            <person name="Mustard J.A."/>
            <person name="Pan H."/>
            <person name="Reese J.T."/>
            <person name="Scharf M.E."/>
            <person name="Sun F."/>
            <person name="Vogel H."/>
            <person name="Xiao J."/>
            <person name="Yang W."/>
            <person name="Yang Z."/>
            <person name="Yang Z."/>
            <person name="Zhou J."/>
            <person name="Zhu J."/>
            <person name="Brent C.S."/>
            <person name="Elsik C.G."/>
            <person name="Goodisman M.A."/>
            <person name="Liberles D.A."/>
            <person name="Roe R.M."/>
            <person name="Vargo E.L."/>
            <person name="Vilcinskas A."/>
            <person name="Wang J."/>
            <person name="Bornberg-Bauer E."/>
            <person name="Korb J."/>
            <person name="Zhang G."/>
            <person name="Liebig J."/>
        </authorList>
    </citation>
    <scope>NUCLEOTIDE SEQUENCE [LARGE SCALE GENOMIC DNA]</scope>
    <source>
        <tissue evidence="2">Whole organism</tissue>
    </source>
</reference>
<keyword evidence="3" id="KW-1185">Reference proteome</keyword>
<sequence length="54" mass="5876">MLGCLLPGRPSRGGGIEEVQDSGRETTGRDRVGRTRLPVSTQPLEEVHASLHHE</sequence>
<evidence type="ECO:0000256" key="1">
    <source>
        <dbReference type="SAM" id="MobiDB-lite"/>
    </source>
</evidence>